<gene>
    <name evidence="2" type="ORF">SAMN05660236_2876</name>
</gene>
<proteinExistence type="predicted"/>
<dbReference type="InterPro" id="IPR013328">
    <property type="entry name" value="6PGD_dom2"/>
</dbReference>
<dbReference type="AlphaFoldDB" id="A0A1T5LBF0"/>
<dbReference type="SUPFAM" id="SSF48179">
    <property type="entry name" value="6-phosphogluconate dehydrogenase C-terminal domain-like"/>
    <property type="match status" value="1"/>
</dbReference>
<dbReference type="Pfam" id="PF00725">
    <property type="entry name" value="3HCDH"/>
    <property type="match status" value="1"/>
</dbReference>
<sequence length="220" mass="25819">MNILIIGEQEHYRESLLKFGDSHQYSFVSEHRDAEKFLESHDLVLDFIIDEEPQRFEIYINNETTVFLNTCKISLGELAFMTGDNLQSKIFGFNGLPTFINRSILEVSLWKPEDEVVLKKICDDLKTEFLVVEDRVGLVTPRVICMIINEAYYTTMEGTATREDIDMAMKLGTNYPYGPFEWCKRIGIKHVYELLEALYEDTKDERYKICPLLKKEYLRQ</sequence>
<dbReference type="PANTHER" id="PTHR48075">
    <property type="entry name" value="3-HYDROXYACYL-COA DEHYDROGENASE FAMILY PROTEIN"/>
    <property type="match status" value="1"/>
</dbReference>
<dbReference type="GO" id="GO:0006631">
    <property type="term" value="P:fatty acid metabolic process"/>
    <property type="evidence" value="ECO:0007669"/>
    <property type="project" value="InterPro"/>
</dbReference>
<dbReference type="RefSeq" id="WP_079687448.1">
    <property type="nucleotide sequence ID" value="NZ_FUZU01000002.1"/>
</dbReference>
<dbReference type="EMBL" id="FUZU01000002">
    <property type="protein sequence ID" value="SKC73214.1"/>
    <property type="molecule type" value="Genomic_DNA"/>
</dbReference>
<dbReference type="GO" id="GO:0016616">
    <property type="term" value="F:oxidoreductase activity, acting on the CH-OH group of donors, NAD or NADP as acceptor"/>
    <property type="evidence" value="ECO:0007669"/>
    <property type="project" value="InterPro"/>
</dbReference>
<dbReference type="OrthoDB" id="2986269at2"/>
<dbReference type="STRING" id="688867.SAMN05660236_2876"/>
<keyword evidence="3" id="KW-1185">Reference proteome</keyword>
<organism evidence="2 3">
    <name type="scientific">Ohtaekwangia koreensis</name>
    <dbReference type="NCBI Taxonomy" id="688867"/>
    <lineage>
        <taxon>Bacteria</taxon>
        <taxon>Pseudomonadati</taxon>
        <taxon>Bacteroidota</taxon>
        <taxon>Cytophagia</taxon>
        <taxon>Cytophagales</taxon>
        <taxon>Fulvivirgaceae</taxon>
        <taxon>Ohtaekwangia</taxon>
    </lineage>
</organism>
<dbReference type="InterPro" id="IPR006108">
    <property type="entry name" value="3HC_DH_C"/>
</dbReference>
<evidence type="ECO:0000313" key="2">
    <source>
        <dbReference type="EMBL" id="SKC73214.1"/>
    </source>
</evidence>
<protein>
    <submittedName>
        <fullName evidence="2">3-hydroxybutyryl-CoA dehydrogenase</fullName>
    </submittedName>
</protein>
<dbReference type="InterPro" id="IPR008927">
    <property type="entry name" value="6-PGluconate_DH-like_C_sf"/>
</dbReference>
<evidence type="ECO:0000313" key="3">
    <source>
        <dbReference type="Proteomes" id="UP000190961"/>
    </source>
</evidence>
<evidence type="ECO:0000259" key="1">
    <source>
        <dbReference type="Pfam" id="PF00725"/>
    </source>
</evidence>
<dbReference type="Gene3D" id="1.10.1040.10">
    <property type="entry name" value="N-(1-d-carboxylethyl)-l-norvaline Dehydrogenase, domain 2"/>
    <property type="match status" value="1"/>
</dbReference>
<accession>A0A1T5LBF0</accession>
<dbReference type="Proteomes" id="UP000190961">
    <property type="component" value="Unassembled WGS sequence"/>
</dbReference>
<reference evidence="2 3" key="1">
    <citation type="submission" date="2017-02" db="EMBL/GenBank/DDBJ databases">
        <authorList>
            <person name="Peterson S.W."/>
        </authorList>
    </citation>
    <scope>NUCLEOTIDE SEQUENCE [LARGE SCALE GENOMIC DNA]</scope>
    <source>
        <strain evidence="2 3">DSM 25262</strain>
    </source>
</reference>
<feature type="domain" description="3-hydroxyacyl-CoA dehydrogenase C-terminal" evidence="1">
    <location>
        <begin position="137"/>
        <end position="215"/>
    </location>
</feature>
<name>A0A1T5LBF0_9BACT</name>
<dbReference type="PANTHER" id="PTHR48075:SF5">
    <property type="entry name" value="3-HYDROXYBUTYRYL-COA DEHYDROGENASE"/>
    <property type="match status" value="1"/>
</dbReference>